<evidence type="ECO:0000313" key="7">
    <source>
        <dbReference type="Proteomes" id="UP001189624"/>
    </source>
</evidence>
<dbReference type="InterPro" id="IPR028925">
    <property type="entry name" value="RRM_DME"/>
</dbReference>
<proteinExistence type="predicted"/>
<name>A0AA86SKN5_9FABA</name>
<evidence type="ECO:0000313" key="6">
    <source>
        <dbReference type="EMBL" id="CAJ1932445.1"/>
    </source>
</evidence>
<keyword evidence="2" id="KW-0479">Metal-binding</keyword>
<dbReference type="GO" id="GO:0046872">
    <property type="term" value="F:metal ion binding"/>
    <property type="evidence" value="ECO:0007669"/>
    <property type="project" value="UniProtKB-KW"/>
</dbReference>
<dbReference type="EMBL" id="OY731399">
    <property type="protein sequence ID" value="CAJ1932445.1"/>
    <property type="molecule type" value="Genomic_DNA"/>
</dbReference>
<dbReference type="GO" id="GO:0035514">
    <property type="term" value="F:DNA demethylase activity"/>
    <property type="evidence" value="ECO:0007669"/>
    <property type="project" value="InterPro"/>
</dbReference>
<dbReference type="Gramene" id="rna-AYBTSS11_LOCUS5821">
    <property type="protein sequence ID" value="CAJ1932445.1"/>
    <property type="gene ID" value="gene-AYBTSS11_LOCUS5821"/>
</dbReference>
<accession>A0AA86SKN5</accession>
<gene>
    <name evidence="6" type="ORF">AYBTSS11_LOCUS5821</name>
</gene>
<dbReference type="Pfam" id="PF15628">
    <property type="entry name" value="RRM_DME"/>
    <property type="match status" value="1"/>
</dbReference>
<dbReference type="Proteomes" id="UP001189624">
    <property type="component" value="Chromosome 2"/>
</dbReference>
<comment type="cofactor">
    <cofactor evidence="1">
        <name>[4Fe-4S] cluster</name>
        <dbReference type="ChEBI" id="CHEBI:49883"/>
    </cofactor>
</comment>
<keyword evidence="7" id="KW-1185">Reference proteome</keyword>
<dbReference type="InterPro" id="IPR044811">
    <property type="entry name" value="DME/ROS1"/>
</dbReference>
<reference evidence="6" key="1">
    <citation type="submission" date="2023-10" db="EMBL/GenBank/DDBJ databases">
        <authorList>
            <person name="Domelevo Entfellner J.-B."/>
        </authorList>
    </citation>
    <scope>NUCLEOTIDE SEQUENCE</scope>
</reference>
<dbReference type="PANTHER" id="PTHR46213:SF26">
    <property type="entry name" value="HHH-GPD BASE EXCISION DNA REPAIR FAMILY PROTEIN"/>
    <property type="match status" value="1"/>
</dbReference>
<dbReference type="AlphaFoldDB" id="A0AA86SKN5"/>
<dbReference type="GO" id="GO:0141166">
    <property type="term" value="P:chromosomal 5-methylcytosine DNA demethylation pathway"/>
    <property type="evidence" value="ECO:0007669"/>
    <property type="project" value="InterPro"/>
</dbReference>
<organism evidence="6 7">
    <name type="scientific">Sphenostylis stenocarpa</name>
    <dbReference type="NCBI Taxonomy" id="92480"/>
    <lineage>
        <taxon>Eukaryota</taxon>
        <taxon>Viridiplantae</taxon>
        <taxon>Streptophyta</taxon>
        <taxon>Embryophyta</taxon>
        <taxon>Tracheophyta</taxon>
        <taxon>Spermatophyta</taxon>
        <taxon>Magnoliopsida</taxon>
        <taxon>eudicotyledons</taxon>
        <taxon>Gunneridae</taxon>
        <taxon>Pentapetalae</taxon>
        <taxon>rosids</taxon>
        <taxon>fabids</taxon>
        <taxon>Fabales</taxon>
        <taxon>Fabaceae</taxon>
        <taxon>Papilionoideae</taxon>
        <taxon>50 kb inversion clade</taxon>
        <taxon>NPAAA clade</taxon>
        <taxon>indigoferoid/millettioid clade</taxon>
        <taxon>Phaseoleae</taxon>
        <taxon>Sphenostylis</taxon>
    </lineage>
</organism>
<evidence type="ECO:0000259" key="5">
    <source>
        <dbReference type="Pfam" id="PF15628"/>
    </source>
</evidence>
<evidence type="ECO:0000256" key="4">
    <source>
        <dbReference type="ARBA" id="ARBA00023014"/>
    </source>
</evidence>
<protein>
    <recommendedName>
        <fullName evidence="5">Demeter RRM-fold domain-containing protein</fullName>
    </recommendedName>
</protein>
<keyword evidence="4" id="KW-0411">Iron-sulfur</keyword>
<sequence>MEEATRTTPDLALPDSTPFIYEPKICDPIIELPASPSASPPASPRGYDVNNDEEFCNDIEDMPLCTHNEEPDYSPESTAIVVFNANTNIPLPKMKDVSRLKTERLVYVLPDKHPLLSECTPREVDDPSPYLLIVWTKGELENSCESNVEKEEVEENRLTVPGTLSIPCRTAMRGRFPLNGTYFQVNEVFVDYASMIHPMNVPRKWLWNLEKRIVYIGTTVSSIMRGK</sequence>
<evidence type="ECO:0000256" key="2">
    <source>
        <dbReference type="ARBA" id="ARBA00022723"/>
    </source>
</evidence>
<evidence type="ECO:0000256" key="1">
    <source>
        <dbReference type="ARBA" id="ARBA00001966"/>
    </source>
</evidence>
<dbReference type="GO" id="GO:0019104">
    <property type="term" value="F:DNA N-glycosylase activity"/>
    <property type="evidence" value="ECO:0007669"/>
    <property type="project" value="InterPro"/>
</dbReference>
<dbReference type="GO" id="GO:0051536">
    <property type="term" value="F:iron-sulfur cluster binding"/>
    <property type="evidence" value="ECO:0007669"/>
    <property type="project" value="UniProtKB-KW"/>
</dbReference>
<keyword evidence="3" id="KW-0408">Iron</keyword>
<feature type="domain" description="Demeter RRM-fold" evidence="5">
    <location>
        <begin position="162"/>
        <end position="226"/>
    </location>
</feature>
<evidence type="ECO:0000256" key="3">
    <source>
        <dbReference type="ARBA" id="ARBA00023004"/>
    </source>
</evidence>
<dbReference type="PANTHER" id="PTHR46213">
    <property type="entry name" value="TRANSCRIPTIONAL ACTIVATOR DEMETER"/>
    <property type="match status" value="1"/>
</dbReference>